<accession>A0A0E9UIH1</accession>
<sequence length="40" mass="4499">MDSKLALKLNGCLFILTQTLKSVKCRVVPCSLNLYQMLDP</sequence>
<reference evidence="1" key="2">
    <citation type="journal article" date="2015" name="Fish Shellfish Immunol.">
        <title>Early steps in the European eel (Anguilla anguilla)-Vibrio vulnificus interaction in the gills: Role of the RtxA13 toxin.</title>
        <authorList>
            <person name="Callol A."/>
            <person name="Pajuelo D."/>
            <person name="Ebbesson L."/>
            <person name="Teles M."/>
            <person name="MacKenzie S."/>
            <person name="Amaro C."/>
        </authorList>
    </citation>
    <scope>NUCLEOTIDE SEQUENCE</scope>
</reference>
<organism evidence="1">
    <name type="scientific">Anguilla anguilla</name>
    <name type="common">European freshwater eel</name>
    <name type="synonym">Muraena anguilla</name>
    <dbReference type="NCBI Taxonomy" id="7936"/>
    <lineage>
        <taxon>Eukaryota</taxon>
        <taxon>Metazoa</taxon>
        <taxon>Chordata</taxon>
        <taxon>Craniata</taxon>
        <taxon>Vertebrata</taxon>
        <taxon>Euteleostomi</taxon>
        <taxon>Actinopterygii</taxon>
        <taxon>Neopterygii</taxon>
        <taxon>Teleostei</taxon>
        <taxon>Anguilliformes</taxon>
        <taxon>Anguillidae</taxon>
        <taxon>Anguilla</taxon>
    </lineage>
</organism>
<dbReference type="EMBL" id="GBXM01042913">
    <property type="protein sequence ID" value="JAH65664.1"/>
    <property type="molecule type" value="Transcribed_RNA"/>
</dbReference>
<proteinExistence type="predicted"/>
<evidence type="ECO:0000313" key="1">
    <source>
        <dbReference type="EMBL" id="JAH65664.1"/>
    </source>
</evidence>
<dbReference type="AlphaFoldDB" id="A0A0E9UIH1"/>
<protein>
    <submittedName>
        <fullName evidence="1">Uncharacterized protein</fullName>
    </submittedName>
</protein>
<reference evidence="1" key="1">
    <citation type="submission" date="2014-11" db="EMBL/GenBank/DDBJ databases">
        <authorList>
            <person name="Amaro Gonzalez C."/>
        </authorList>
    </citation>
    <scope>NUCLEOTIDE SEQUENCE</scope>
</reference>
<name>A0A0E9UIH1_ANGAN</name>